<evidence type="ECO:0000313" key="2">
    <source>
        <dbReference type="Proteomes" id="UP001549749"/>
    </source>
</evidence>
<proteinExistence type="predicted"/>
<gene>
    <name evidence="1" type="ORF">ABR189_15015</name>
</gene>
<evidence type="ECO:0000313" key="1">
    <source>
        <dbReference type="EMBL" id="MET6998693.1"/>
    </source>
</evidence>
<dbReference type="Proteomes" id="UP001549749">
    <property type="component" value="Unassembled WGS sequence"/>
</dbReference>
<dbReference type="EMBL" id="JBEXAC010000002">
    <property type="protein sequence ID" value="MET6998693.1"/>
    <property type="molecule type" value="Genomic_DNA"/>
</dbReference>
<accession>A0ABV2T6R0</accession>
<protein>
    <submittedName>
        <fullName evidence="1">PH domain-containing protein</fullName>
    </submittedName>
</protein>
<dbReference type="RefSeq" id="WP_354661335.1">
    <property type="nucleotide sequence ID" value="NZ_JBEXAC010000002.1"/>
</dbReference>
<comment type="caution">
    <text evidence="1">The sequence shown here is derived from an EMBL/GenBank/DDBJ whole genome shotgun (WGS) entry which is preliminary data.</text>
</comment>
<reference evidence="1 2" key="1">
    <citation type="submission" date="2024-06" db="EMBL/GenBank/DDBJ databases">
        <title>Chitinophaga defluvii sp. nov., isolated from municipal sewage.</title>
        <authorList>
            <person name="Zhang L."/>
        </authorList>
    </citation>
    <scope>NUCLEOTIDE SEQUENCE [LARGE SCALE GENOMIC DNA]</scope>
    <source>
        <strain evidence="1 2">H8</strain>
    </source>
</reference>
<organism evidence="1 2">
    <name type="scientific">Chitinophaga defluvii</name>
    <dbReference type="NCBI Taxonomy" id="3163343"/>
    <lineage>
        <taxon>Bacteria</taxon>
        <taxon>Pseudomonadati</taxon>
        <taxon>Bacteroidota</taxon>
        <taxon>Chitinophagia</taxon>
        <taxon>Chitinophagales</taxon>
        <taxon>Chitinophagaceae</taxon>
        <taxon>Chitinophaga</taxon>
    </lineage>
</organism>
<keyword evidence="2" id="KW-1185">Reference proteome</keyword>
<name>A0ABV2T6R0_9BACT</name>
<sequence length="68" mass="8032">MDTPQFYHGFAYAAKELYQFIAAYDYFTILLDDGDIIHFTASDPDDFRKWLTAHNIPDIRKLDGWVTR</sequence>